<dbReference type="Proteomes" id="UP000320735">
    <property type="component" value="Unassembled WGS sequence"/>
</dbReference>
<reference evidence="2 3" key="1">
    <citation type="submission" date="2019-02" db="EMBL/GenBank/DDBJ databases">
        <title>Deep-cultivation of Planctomycetes and their phenomic and genomic characterization uncovers novel biology.</title>
        <authorList>
            <person name="Wiegand S."/>
            <person name="Jogler M."/>
            <person name="Boedeker C."/>
            <person name="Pinto D."/>
            <person name="Vollmers J."/>
            <person name="Rivas-Marin E."/>
            <person name="Kohn T."/>
            <person name="Peeters S.H."/>
            <person name="Heuer A."/>
            <person name="Rast P."/>
            <person name="Oberbeckmann S."/>
            <person name="Bunk B."/>
            <person name="Jeske O."/>
            <person name="Meyerdierks A."/>
            <person name="Storesund J.E."/>
            <person name="Kallscheuer N."/>
            <person name="Luecker S."/>
            <person name="Lage O.M."/>
            <person name="Pohl T."/>
            <person name="Merkel B.J."/>
            <person name="Hornburger P."/>
            <person name="Mueller R.-W."/>
            <person name="Bruemmer F."/>
            <person name="Labrenz M."/>
            <person name="Spormann A.M."/>
            <person name="Op Den Camp H."/>
            <person name="Overmann J."/>
            <person name="Amann R."/>
            <person name="Jetten M.S.M."/>
            <person name="Mascher T."/>
            <person name="Medema M.H."/>
            <person name="Devos D.P."/>
            <person name="Kaster A.-K."/>
            <person name="Ovreas L."/>
            <person name="Rohde M."/>
            <person name="Galperin M.Y."/>
            <person name="Jogler C."/>
        </authorList>
    </citation>
    <scope>NUCLEOTIDE SEQUENCE [LARGE SCALE GENOMIC DNA]</scope>
    <source>
        <strain evidence="2 3">CA54</strain>
    </source>
</reference>
<accession>A0A5C6B5D1</accession>
<dbReference type="EMBL" id="SJPP01000003">
    <property type="protein sequence ID" value="TWU06957.1"/>
    <property type="molecule type" value="Genomic_DNA"/>
</dbReference>
<protein>
    <recommendedName>
        <fullName evidence="1">Methanolan biosynthesis EpsI domain-containing protein</fullName>
    </recommendedName>
</protein>
<evidence type="ECO:0000313" key="2">
    <source>
        <dbReference type="EMBL" id="TWU06957.1"/>
    </source>
</evidence>
<dbReference type="Pfam" id="PF11984">
    <property type="entry name" value="DUF3485"/>
    <property type="match status" value="1"/>
</dbReference>
<feature type="domain" description="Methanolan biosynthesis EpsI" evidence="1">
    <location>
        <begin position="19"/>
        <end position="202"/>
    </location>
</feature>
<proteinExistence type="predicted"/>
<dbReference type="RefSeq" id="WP_146373790.1">
    <property type="nucleotide sequence ID" value="NZ_SJPP01000003.1"/>
</dbReference>
<organism evidence="2 3">
    <name type="scientific">Symmachiella macrocystis</name>
    <dbReference type="NCBI Taxonomy" id="2527985"/>
    <lineage>
        <taxon>Bacteria</taxon>
        <taxon>Pseudomonadati</taxon>
        <taxon>Planctomycetota</taxon>
        <taxon>Planctomycetia</taxon>
        <taxon>Planctomycetales</taxon>
        <taxon>Planctomycetaceae</taxon>
        <taxon>Symmachiella</taxon>
    </lineage>
</organism>
<sequence length="209" mass="23475">MSTIIRIWIIIGILASVQGGVTWVNRGFKPEVVEVIPGTLEKLPKTIGSWVGKKTELDPLIFKKLGAADVVNRTYQNDAAETIAVQVAAWNDIDEWTPHHPTVCIPAQGWNISNARDLKSEDQDGRAGQVLQADRDTAHMTALYWYQLGPNIYCTRDDARQARRQLWGQKSWPPILKVLMQSSEPDPDQASAQLEELAKQIQAWTVQLH</sequence>
<dbReference type="OrthoDB" id="267899at2"/>
<keyword evidence="3" id="KW-1185">Reference proteome</keyword>
<name>A0A5C6B5D1_9PLAN</name>
<evidence type="ECO:0000313" key="3">
    <source>
        <dbReference type="Proteomes" id="UP000320735"/>
    </source>
</evidence>
<dbReference type="AlphaFoldDB" id="A0A5C6B5D1"/>
<comment type="caution">
    <text evidence="2">The sequence shown here is derived from an EMBL/GenBank/DDBJ whole genome shotgun (WGS) entry which is preliminary data.</text>
</comment>
<dbReference type="InterPro" id="IPR014263">
    <property type="entry name" value="Methanolan_biosynth_EpsI"/>
</dbReference>
<gene>
    <name evidence="2" type="ORF">CA54_53610</name>
</gene>
<evidence type="ECO:0000259" key="1">
    <source>
        <dbReference type="Pfam" id="PF11984"/>
    </source>
</evidence>